<evidence type="ECO:0000313" key="8">
    <source>
        <dbReference type="Proteomes" id="UP000829196"/>
    </source>
</evidence>
<evidence type="ECO:0000256" key="2">
    <source>
        <dbReference type="ARBA" id="ARBA00008048"/>
    </source>
</evidence>
<dbReference type="AlphaFoldDB" id="A0A8T3BS21"/>
<evidence type="ECO:0000256" key="1">
    <source>
        <dbReference type="ARBA" id="ARBA00004123"/>
    </source>
</evidence>
<evidence type="ECO:0000256" key="5">
    <source>
        <dbReference type="ARBA" id="ARBA00023242"/>
    </source>
</evidence>
<proteinExistence type="inferred from homology"/>
<dbReference type="Pfam" id="PF11571">
    <property type="entry name" value="Med27"/>
    <property type="match status" value="1"/>
</dbReference>
<keyword evidence="3" id="KW-0805">Transcription regulation</keyword>
<dbReference type="SMR" id="A0A8T3BS21"/>
<keyword evidence="8" id="KW-1185">Reference proteome</keyword>
<evidence type="ECO:0008006" key="9">
    <source>
        <dbReference type="Google" id="ProtNLM"/>
    </source>
</evidence>
<gene>
    <name evidence="7" type="ORF">KFK09_007517</name>
</gene>
<comment type="subcellular location">
    <subcellularLocation>
        <location evidence="1">Nucleus</location>
    </subcellularLocation>
</comment>
<feature type="region of interest" description="Disordered" evidence="6">
    <location>
        <begin position="1"/>
        <end position="29"/>
    </location>
</feature>
<dbReference type="InterPro" id="IPR021627">
    <property type="entry name" value="Mediator_Med27"/>
</dbReference>
<comment type="caution">
    <text evidence="7">The sequence shown here is derived from an EMBL/GenBank/DDBJ whole genome shotgun (WGS) entry which is preliminary data.</text>
</comment>
<dbReference type="PANTHER" id="PTHR13130">
    <property type="entry name" value="34 KDA TRANSCRIPTIONAL CO-ACTIVATOR-RELATED"/>
    <property type="match status" value="1"/>
</dbReference>
<reference evidence="7" key="1">
    <citation type="journal article" date="2022" name="Front. Genet.">
        <title>Chromosome-Scale Assembly of the Dendrobium nobile Genome Provides Insights Into the Molecular Mechanism of the Biosynthesis of the Medicinal Active Ingredient of Dendrobium.</title>
        <authorList>
            <person name="Xu Q."/>
            <person name="Niu S.-C."/>
            <person name="Li K.-L."/>
            <person name="Zheng P.-J."/>
            <person name="Zhang X.-J."/>
            <person name="Jia Y."/>
            <person name="Liu Y."/>
            <person name="Niu Y.-X."/>
            <person name="Yu L.-H."/>
            <person name="Chen D.-F."/>
            <person name="Zhang G.-Q."/>
        </authorList>
    </citation>
    <scope>NUCLEOTIDE SEQUENCE</scope>
    <source>
        <tissue evidence="7">Leaf</tissue>
    </source>
</reference>
<name>A0A8T3BS21_DENNO</name>
<dbReference type="Proteomes" id="UP000829196">
    <property type="component" value="Unassembled WGS sequence"/>
</dbReference>
<comment type="similarity">
    <text evidence="2">Belongs to the Mediator complex subunit 27 family.</text>
</comment>
<dbReference type="GO" id="GO:0003713">
    <property type="term" value="F:transcription coactivator activity"/>
    <property type="evidence" value="ECO:0007669"/>
    <property type="project" value="TreeGrafter"/>
</dbReference>
<protein>
    <recommendedName>
        <fullName evidence="9">Mediator of RNA polymerase II transcription subunit 27</fullName>
    </recommendedName>
</protein>
<keyword evidence="5" id="KW-0539">Nucleus</keyword>
<sequence length="428" mass="46989">MMIPAAGPVAASSQQNTQDPADTTAEAPPKQVATAMERLSRAARLIADVRIGADRLLEALFLAAESPYQSNKSIQLVLKEESAMRKHFQDLRSLGKQLEDSGVLNGSFKLRGNSWGLHMPLVCPDGAVVAYAWKRQLAGQAGASAVDRTRLALKAFTDQKRRFFPHLEDEAFTQCSEGELGVAKKPCFSHGLLPGHKDELREERTLPEIINILQGIAPDIKINTYQRLDWLKRASSLSSFPSDHLADSSNEYGLQSSSNSTSVLGNAASISEDQIAVIELLSPSVFRAVVSLHPTGSMSPDAVAFFSTDEAGSYVHARGRSVFHVFRHVTEYADKALQYFQSTNVDTSLSLILRWICSYQTLFTKVCSKCERLLMMDESLALILPPVHRAYQNTSATNSHPNQLTASDRGHGSDFSFTYHIGCSNNDL</sequence>
<evidence type="ECO:0000256" key="4">
    <source>
        <dbReference type="ARBA" id="ARBA00023163"/>
    </source>
</evidence>
<evidence type="ECO:0000256" key="6">
    <source>
        <dbReference type="SAM" id="MobiDB-lite"/>
    </source>
</evidence>
<dbReference type="PANTHER" id="PTHR13130:SF4">
    <property type="entry name" value="MEDIATOR OF RNA POLYMERASE II TRANSCRIPTION SUBUNIT 27"/>
    <property type="match status" value="1"/>
</dbReference>
<dbReference type="GO" id="GO:0006357">
    <property type="term" value="P:regulation of transcription by RNA polymerase II"/>
    <property type="evidence" value="ECO:0007669"/>
    <property type="project" value="TreeGrafter"/>
</dbReference>
<dbReference type="OrthoDB" id="1868004at2759"/>
<dbReference type="EMBL" id="JAGYWB010000006">
    <property type="protein sequence ID" value="KAI0520052.1"/>
    <property type="molecule type" value="Genomic_DNA"/>
</dbReference>
<feature type="compositionally biased region" description="Polar residues" evidence="6">
    <location>
        <begin position="11"/>
        <end position="21"/>
    </location>
</feature>
<evidence type="ECO:0000313" key="7">
    <source>
        <dbReference type="EMBL" id="KAI0520052.1"/>
    </source>
</evidence>
<keyword evidence="4" id="KW-0804">Transcription</keyword>
<organism evidence="7 8">
    <name type="scientific">Dendrobium nobile</name>
    <name type="common">Orchid</name>
    <dbReference type="NCBI Taxonomy" id="94219"/>
    <lineage>
        <taxon>Eukaryota</taxon>
        <taxon>Viridiplantae</taxon>
        <taxon>Streptophyta</taxon>
        <taxon>Embryophyta</taxon>
        <taxon>Tracheophyta</taxon>
        <taxon>Spermatophyta</taxon>
        <taxon>Magnoliopsida</taxon>
        <taxon>Liliopsida</taxon>
        <taxon>Asparagales</taxon>
        <taxon>Orchidaceae</taxon>
        <taxon>Epidendroideae</taxon>
        <taxon>Malaxideae</taxon>
        <taxon>Dendrobiinae</taxon>
        <taxon>Dendrobium</taxon>
    </lineage>
</organism>
<dbReference type="GO" id="GO:0016592">
    <property type="term" value="C:mediator complex"/>
    <property type="evidence" value="ECO:0007669"/>
    <property type="project" value="InterPro"/>
</dbReference>
<evidence type="ECO:0000256" key="3">
    <source>
        <dbReference type="ARBA" id="ARBA00023015"/>
    </source>
</evidence>
<accession>A0A8T3BS21</accession>